<comment type="caution">
    <text evidence="1">The sequence shown here is derived from an EMBL/GenBank/DDBJ whole genome shotgun (WGS) entry which is preliminary data.</text>
</comment>
<organism evidence="1 2">
    <name type="scientific">Pleurodeles waltl</name>
    <name type="common">Iberian ribbed newt</name>
    <dbReference type="NCBI Taxonomy" id="8319"/>
    <lineage>
        <taxon>Eukaryota</taxon>
        <taxon>Metazoa</taxon>
        <taxon>Chordata</taxon>
        <taxon>Craniata</taxon>
        <taxon>Vertebrata</taxon>
        <taxon>Euteleostomi</taxon>
        <taxon>Amphibia</taxon>
        <taxon>Batrachia</taxon>
        <taxon>Caudata</taxon>
        <taxon>Salamandroidea</taxon>
        <taxon>Salamandridae</taxon>
        <taxon>Pleurodelinae</taxon>
        <taxon>Pleurodeles</taxon>
    </lineage>
</organism>
<accession>A0AAV7WK02</accession>
<dbReference type="Proteomes" id="UP001066276">
    <property type="component" value="Chromosome 1_1"/>
</dbReference>
<gene>
    <name evidence="1" type="ORF">NDU88_000929</name>
</gene>
<reference evidence="1" key="1">
    <citation type="journal article" date="2022" name="bioRxiv">
        <title>Sequencing and chromosome-scale assembly of the giantPleurodeles waltlgenome.</title>
        <authorList>
            <person name="Brown T."/>
            <person name="Elewa A."/>
            <person name="Iarovenko S."/>
            <person name="Subramanian E."/>
            <person name="Araus A.J."/>
            <person name="Petzold A."/>
            <person name="Susuki M."/>
            <person name="Suzuki K.-i.T."/>
            <person name="Hayashi T."/>
            <person name="Toyoda A."/>
            <person name="Oliveira C."/>
            <person name="Osipova E."/>
            <person name="Leigh N.D."/>
            <person name="Simon A."/>
            <person name="Yun M.H."/>
        </authorList>
    </citation>
    <scope>NUCLEOTIDE SEQUENCE</scope>
    <source>
        <strain evidence="1">20211129_DDA</strain>
        <tissue evidence="1">Liver</tissue>
    </source>
</reference>
<protein>
    <submittedName>
        <fullName evidence="1">Uncharacterized protein</fullName>
    </submittedName>
</protein>
<keyword evidence="2" id="KW-1185">Reference proteome</keyword>
<name>A0AAV7WK02_PLEWA</name>
<evidence type="ECO:0000313" key="1">
    <source>
        <dbReference type="EMBL" id="KAJ1213291.1"/>
    </source>
</evidence>
<proteinExistence type="predicted"/>
<dbReference type="EMBL" id="JANPWB010000001">
    <property type="protein sequence ID" value="KAJ1213291.1"/>
    <property type="molecule type" value="Genomic_DNA"/>
</dbReference>
<sequence>MVQGPAPLVGESTSSPWFPLRGGRAYGVVRLSDTSTLYTVDQRSPQYMAQALDVRDTPAIGSPIPLDVRGRIGCHGPGTKVSNPAAGPRATHAVRCCDAQPCVSPQWSPRRPRPVHDVLRSCATIPLHLRAAGRRGLLASLPASKPPKDQ</sequence>
<evidence type="ECO:0000313" key="2">
    <source>
        <dbReference type="Proteomes" id="UP001066276"/>
    </source>
</evidence>
<dbReference type="AlphaFoldDB" id="A0AAV7WK02"/>